<evidence type="ECO:0000313" key="5">
    <source>
        <dbReference type="Proteomes" id="UP000265566"/>
    </source>
</evidence>
<evidence type="ECO:0000313" key="4">
    <source>
        <dbReference type="EMBL" id="RHN44913.1"/>
    </source>
</evidence>
<protein>
    <submittedName>
        <fullName evidence="4">Putative pentatricopeptide</fullName>
    </submittedName>
</protein>
<evidence type="ECO:0000256" key="2">
    <source>
        <dbReference type="ARBA" id="ARBA00022737"/>
    </source>
</evidence>
<dbReference type="Pfam" id="PF12854">
    <property type="entry name" value="PPR_1"/>
    <property type="match status" value="1"/>
</dbReference>
<dbReference type="AlphaFoldDB" id="A0A396GWN2"/>
<keyword evidence="2" id="KW-0677">Repeat</keyword>
<dbReference type="Gramene" id="rna39090">
    <property type="protein sequence ID" value="RHN44913.1"/>
    <property type="gene ID" value="gene39090"/>
</dbReference>
<dbReference type="EMBL" id="PSQE01000007">
    <property type="protein sequence ID" value="RHN44913.1"/>
    <property type="molecule type" value="Genomic_DNA"/>
</dbReference>
<feature type="repeat" description="PPR" evidence="3">
    <location>
        <begin position="191"/>
        <end position="225"/>
    </location>
</feature>
<comment type="caution">
    <text evidence="4">The sequence shown here is derived from an EMBL/GenBank/DDBJ whole genome shotgun (WGS) entry which is preliminary data.</text>
</comment>
<organism evidence="4 5">
    <name type="scientific">Medicago truncatula</name>
    <name type="common">Barrel medic</name>
    <name type="synonym">Medicago tribuloides</name>
    <dbReference type="NCBI Taxonomy" id="3880"/>
    <lineage>
        <taxon>Eukaryota</taxon>
        <taxon>Viridiplantae</taxon>
        <taxon>Streptophyta</taxon>
        <taxon>Embryophyta</taxon>
        <taxon>Tracheophyta</taxon>
        <taxon>Spermatophyta</taxon>
        <taxon>Magnoliopsida</taxon>
        <taxon>eudicotyledons</taxon>
        <taxon>Gunneridae</taxon>
        <taxon>Pentapetalae</taxon>
        <taxon>rosids</taxon>
        <taxon>fabids</taxon>
        <taxon>Fabales</taxon>
        <taxon>Fabaceae</taxon>
        <taxon>Papilionoideae</taxon>
        <taxon>50 kb inversion clade</taxon>
        <taxon>NPAAA clade</taxon>
        <taxon>Hologalegina</taxon>
        <taxon>IRL clade</taxon>
        <taxon>Trifolieae</taxon>
        <taxon>Medicago</taxon>
    </lineage>
</organism>
<evidence type="ECO:0000256" key="1">
    <source>
        <dbReference type="ARBA" id="ARBA00007626"/>
    </source>
</evidence>
<dbReference type="Gene3D" id="1.25.40.10">
    <property type="entry name" value="Tetratricopeptide repeat domain"/>
    <property type="match status" value="2"/>
</dbReference>
<dbReference type="InterPro" id="IPR002885">
    <property type="entry name" value="PPR_rpt"/>
</dbReference>
<proteinExistence type="inferred from homology"/>
<dbReference type="Proteomes" id="UP000265566">
    <property type="component" value="Chromosome 7"/>
</dbReference>
<dbReference type="InterPro" id="IPR011990">
    <property type="entry name" value="TPR-like_helical_dom_sf"/>
</dbReference>
<dbReference type="PANTHER" id="PTHR47939">
    <property type="entry name" value="MEMBRANE-ASSOCIATED SALT-INDUCIBLE PROTEIN-LIKE"/>
    <property type="match status" value="1"/>
</dbReference>
<dbReference type="PANTHER" id="PTHR47939:SF2">
    <property type="entry name" value="OS03G0782900 PROTEIN"/>
    <property type="match status" value="1"/>
</dbReference>
<sequence>MAYWVVANEFRKIGNVVVEIKVLKMKRKLGVAPRNGDYKGFIFELVSEKRILEAKMTGEVIVGGNFVVEDDVFNVLIESVSDIDPVGAIVFFNYVVEKERFLSVSSLNSLSRNLCRVGKVDELLEVFRVLDCRNYFKDVEGYAVLQEMKKKGLNPDVSSYNYVMEACCKEDLLRPARKLWDEMFASGCCGNLKTYNVLIHKFLKEGLIEEARTLFNRMVDKGVEPDSASYTFLLQGFCQEDKLEEAFELYSRSVRQDITIARDILGSFILSLCKKGINVYSL</sequence>
<name>A0A396GWN2_MEDTR</name>
<comment type="similarity">
    <text evidence="1">Belongs to the PPR family. P subfamily.</text>
</comment>
<dbReference type="Pfam" id="PF01535">
    <property type="entry name" value="PPR"/>
    <property type="match status" value="1"/>
</dbReference>
<dbReference type="PROSITE" id="PS51375">
    <property type="entry name" value="PPR"/>
    <property type="match status" value="3"/>
</dbReference>
<evidence type="ECO:0000256" key="3">
    <source>
        <dbReference type="PROSITE-ProRule" id="PRU00708"/>
    </source>
</evidence>
<dbReference type="Pfam" id="PF13041">
    <property type="entry name" value="PPR_2"/>
    <property type="match status" value="1"/>
</dbReference>
<feature type="repeat" description="PPR" evidence="3">
    <location>
        <begin position="226"/>
        <end position="260"/>
    </location>
</feature>
<gene>
    <name evidence="4" type="ORF">MtrunA17_Chr7g0224531</name>
</gene>
<accession>A0A396GWN2</accession>
<dbReference type="InterPro" id="IPR050667">
    <property type="entry name" value="PPR-containing_protein"/>
</dbReference>
<reference evidence="5" key="1">
    <citation type="journal article" date="2018" name="Nat. Plants">
        <title>Whole-genome landscape of Medicago truncatula symbiotic genes.</title>
        <authorList>
            <person name="Pecrix Y."/>
            <person name="Staton S.E."/>
            <person name="Sallet E."/>
            <person name="Lelandais-Briere C."/>
            <person name="Moreau S."/>
            <person name="Carrere S."/>
            <person name="Blein T."/>
            <person name="Jardinaud M.F."/>
            <person name="Latrasse D."/>
            <person name="Zouine M."/>
            <person name="Zahm M."/>
            <person name="Kreplak J."/>
            <person name="Mayjonade B."/>
            <person name="Satge C."/>
            <person name="Perez M."/>
            <person name="Cauet S."/>
            <person name="Marande W."/>
            <person name="Chantry-Darmon C."/>
            <person name="Lopez-Roques C."/>
            <person name="Bouchez O."/>
            <person name="Berard A."/>
            <person name="Debelle F."/>
            <person name="Munos S."/>
            <person name="Bendahmane A."/>
            <person name="Berges H."/>
            <person name="Niebel A."/>
            <person name="Buitink J."/>
            <person name="Frugier F."/>
            <person name="Benhamed M."/>
            <person name="Crespi M."/>
            <person name="Gouzy J."/>
            <person name="Gamas P."/>
        </authorList>
    </citation>
    <scope>NUCLEOTIDE SEQUENCE [LARGE SCALE GENOMIC DNA]</scope>
    <source>
        <strain evidence="5">cv. Jemalong A17</strain>
    </source>
</reference>
<dbReference type="NCBIfam" id="TIGR00756">
    <property type="entry name" value="PPR"/>
    <property type="match status" value="3"/>
</dbReference>
<feature type="repeat" description="PPR" evidence="3">
    <location>
        <begin position="156"/>
        <end position="190"/>
    </location>
</feature>